<keyword evidence="5 6" id="KW-0472">Membrane</keyword>
<dbReference type="PANTHER" id="PTHR16932:SF18">
    <property type="entry name" value="INTERFERON, ALPHA-INDUCIBLE PROTEIN 27-LIKE 2"/>
    <property type="match status" value="1"/>
</dbReference>
<organism evidence="7 8">
    <name type="scientific">Maylandia zebra</name>
    <name type="common">zebra mbuna</name>
    <dbReference type="NCBI Taxonomy" id="106582"/>
    <lineage>
        <taxon>Eukaryota</taxon>
        <taxon>Metazoa</taxon>
        <taxon>Chordata</taxon>
        <taxon>Craniata</taxon>
        <taxon>Vertebrata</taxon>
        <taxon>Euteleostomi</taxon>
        <taxon>Actinopterygii</taxon>
        <taxon>Neopterygii</taxon>
        <taxon>Teleostei</taxon>
        <taxon>Neoteleostei</taxon>
        <taxon>Acanthomorphata</taxon>
        <taxon>Ovalentaria</taxon>
        <taxon>Cichlomorphae</taxon>
        <taxon>Cichliformes</taxon>
        <taxon>Cichlidae</taxon>
        <taxon>African cichlids</taxon>
        <taxon>Pseudocrenilabrinae</taxon>
        <taxon>Haplochromini</taxon>
        <taxon>Maylandia</taxon>
        <taxon>Maylandia zebra complex</taxon>
    </lineage>
</organism>
<reference evidence="7" key="1">
    <citation type="submission" date="2025-08" db="UniProtKB">
        <authorList>
            <consortium name="Ensembl"/>
        </authorList>
    </citation>
    <scope>IDENTIFICATION</scope>
</reference>
<dbReference type="GO" id="GO:0031966">
    <property type="term" value="C:mitochondrial membrane"/>
    <property type="evidence" value="ECO:0007669"/>
    <property type="project" value="TreeGrafter"/>
</dbReference>
<evidence type="ECO:0000256" key="6">
    <source>
        <dbReference type="SAM" id="Phobius"/>
    </source>
</evidence>
<dbReference type="Gene3D" id="6.10.110.10">
    <property type="match status" value="1"/>
</dbReference>
<comment type="similarity">
    <text evidence="2">Belongs to the IFI6/IFI27 family.</text>
</comment>
<dbReference type="InterPro" id="IPR009311">
    <property type="entry name" value="IFI6/IFI27-like"/>
</dbReference>
<dbReference type="AlphaFoldDB" id="A0A3P9DSE6"/>
<dbReference type="Pfam" id="PF06140">
    <property type="entry name" value="Ifi-6-16"/>
    <property type="match status" value="1"/>
</dbReference>
<keyword evidence="8" id="KW-1185">Reference proteome</keyword>
<keyword evidence="3 6" id="KW-0812">Transmembrane</keyword>
<evidence type="ECO:0000256" key="5">
    <source>
        <dbReference type="ARBA" id="ARBA00023136"/>
    </source>
</evidence>
<dbReference type="Proteomes" id="UP000265160">
    <property type="component" value="Unplaced"/>
</dbReference>
<reference evidence="7" key="2">
    <citation type="submission" date="2025-09" db="UniProtKB">
        <authorList>
            <consortium name="Ensembl"/>
        </authorList>
    </citation>
    <scope>IDENTIFICATION</scope>
</reference>
<evidence type="ECO:0000256" key="1">
    <source>
        <dbReference type="ARBA" id="ARBA00004141"/>
    </source>
</evidence>
<keyword evidence="4 6" id="KW-1133">Transmembrane helix</keyword>
<evidence type="ECO:0000256" key="3">
    <source>
        <dbReference type="ARBA" id="ARBA00022692"/>
    </source>
</evidence>
<feature type="transmembrane region" description="Helical" evidence="6">
    <location>
        <begin position="61"/>
        <end position="80"/>
    </location>
</feature>
<dbReference type="GO" id="GO:0097193">
    <property type="term" value="P:intrinsic apoptotic signaling pathway"/>
    <property type="evidence" value="ECO:0007669"/>
    <property type="project" value="TreeGrafter"/>
</dbReference>
<dbReference type="GO" id="GO:0001836">
    <property type="term" value="P:release of cytochrome c from mitochondria"/>
    <property type="evidence" value="ECO:0007669"/>
    <property type="project" value="TreeGrafter"/>
</dbReference>
<dbReference type="GeneTree" id="ENSGT00940000178075"/>
<dbReference type="PANTHER" id="PTHR16932">
    <property type="entry name" value="INTERFERON ALPHA-INDUCIBLE PROTEIN 27"/>
    <property type="match status" value="1"/>
</dbReference>
<comment type="subcellular location">
    <subcellularLocation>
        <location evidence="1">Membrane</location>
        <topology evidence="1">Multi-pass membrane protein</topology>
    </subcellularLocation>
</comment>
<accession>A0A3P9DSE6</accession>
<evidence type="ECO:0000256" key="4">
    <source>
        <dbReference type="ARBA" id="ARBA00022989"/>
    </source>
</evidence>
<dbReference type="InterPro" id="IPR038213">
    <property type="entry name" value="IFI6/IFI27-like_sf"/>
</dbReference>
<name>A0A3P9DSE6_9CICH</name>
<protein>
    <submittedName>
        <fullName evidence="7">Uncharacterized protein</fullName>
    </submittedName>
</protein>
<proteinExistence type="inferred from homology"/>
<evidence type="ECO:0000256" key="2">
    <source>
        <dbReference type="ARBA" id="ARBA00007262"/>
    </source>
</evidence>
<evidence type="ECO:0000313" key="7">
    <source>
        <dbReference type="Ensembl" id="ENSMZEP00005037198.1"/>
    </source>
</evidence>
<dbReference type="Ensembl" id="ENSMZET00005038501.1">
    <property type="protein sequence ID" value="ENSMZEP00005037198.1"/>
    <property type="gene ID" value="ENSMZEG00005027722.1"/>
</dbReference>
<sequence length="108" mass="10467">CCVIVTAVCTAAGAIGAVVTAPALLGVAGFNSAGIAAGSCAAGMMSSAAASNGGEVTAGSVVAVLHLGVYLGAVFSVVGLGELSRALWGREALLLFPLHHNHPHMQGL</sequence>
<evidence type="ECO:0000313" key="8">
    <source>
        <dbReference type="Proteomes" id="UP000265160"/>
    </source>
</evidence>